<dbReference type="RefSeq" id="WP_182808946.1">
    <property type="nucleotide sequence ID" value="NZ_JACJFM010000012.1"/>
</dbReference>
<dbReference type="EMBL" id="JACJFM010000012">
    <property type="protein sequence ID" value="MBB1487163.1"/>
    <property type="molecule type" value="Genomic_DNA"/>
</dbReference>
<dbReference type="InterPro" id="IPR045361">
    <property type="entry name" value="CIS_tube_prot_N"/>
</dbReference>
<sequence length="220" mass="24802">MEKLSIRAIDDQRTFTVAINPASFKHDHGINYTTGSGSQAECGGKRAIGTLSPRLEFSDYQTESVSFNITLDSTGVVPSDSSVSVDDQIDKLKDVVYRYVGKKHEPSVVQIKWGTFVFKGRLKTLNINYTLFAPSGKPLRAAISLSFERYLEENEQAFKAKRSSPDLTHIIEFRAGDSLPLLCHNIYQDSSYYQEVARHNNLDNCRDIRPGTRLYFPPLD</sequence>
<dbReference type="AlphaFoldDB" id="A0A839INU7"/>
<keyword evidence="3" id="KW-1185">Reference proteome</keyword>
<gene>
    <name evidence="2" type="ORF">H4O21_11125</name>
</gene>
<reference evidence="2 3" key="1">
    <citation type="submission" date="2020-08" db="EMBL/GenBank/DDBJ databases">
        <title>Oceanospirillum sp. nov. isolated from marine sediment.</title>
        <authorList>
            <person name="Ji X."/>
        </authorList>
    </citation>
    <scope>NUCLEOTIDE SEQUENCE [LARGE SCALE GENOMIC DNA]</scope>
    <source>
        <strain evidence="2 3">D5</strain>
    </source>
</reference>
<proteinExistence type="predicted"/>
<dbReference type="Proteomes" id="UP000565262">
    <property type="component" value="Unassembled WGS sequence"/>
</dbReference>
<organism evidence="2 3">
    <name type="scientific">Oceanospirillum sediminis</name>
    <dbReference type="NCBI Taxonomy" id="2760088"/>
    <lineage>
        <taxon>Bacteria</taxon>
        <taxon>Pseudomonadati</taxon>
        <taxon>Pseudomonadota</taxon>
        <taxon>Gammaproteobacteria</taxon>
        <taxon>Oceanospirillales</taxon>
        <taxon>Oceanospirillaceae</taxon>
        <taxon>Oceanospirillum</taxon>
    </lineage>
</organism>
<comment type="caution">
    <text evidence="2">The sequence shown here is derived from an EMBL/GenBank/DDBJ whole genome shotgun (WGS) entry which is preliminary data.</text>
</comment>
<name>A0A839INU7_9GAMM</name>
<dbReference type="Pfam" id="PF19266">
    <property type="entry name" value="CIS_tube"/>
    <property type="match status" value="1"/>
</dbReference>
<evidence type="ECO:0000313" key="3">
    <source>
        <dbReference type="Proteomes" id="UP000565262"/>
    </source>
</evidence>
<feature type="domain" description="Contractile injection system tube protein N-terminal" evidence="1">
    <location>
        <begin position="2"/>
        <end position="157"/>
    </location>
</feature>
<evidence type="ECO:0000259" key="1">
    <source>
        <dbReference type="Pfam" id="PF19266"/>
    </source>
</evidence>
<protein>
    <submittedName>
        <fullName evidence="2">Peptidoglycan-binding protein</fullName>
    </submittedName>
</protein>
<evidence type="ECO:0000313" key="2">
    <source>
        <dbReference type="EMBL" id="MBB1487163.1"/>
    </source>
</evidence>
<accession>A0A839INU7</accession>